<dbReference type="Proteomes" id="UP001176432">
    <property type="component" value="Unassembled WGS sequence"/>
</dbReference>
<dbReference type="EMBL" id="JAUPXB010000006">
    <property type="protein sequence ID" value="MDO7925111.1"/>
    <property type="molecule type" value="Genomic_DNA"/>
</dbReference>
<evidence type="ECO:0000313" key="1">
    <source>
        <dbReference type="EMBL" id="MDO7925111.1"/>
    </source>
</evidence>
<protein>
    <submittedName>
        <fullName evidence="1">Tail fiber assembly protein</fullName>
    </submittedName>
</protein>
<dbReference type="RefSeq" id="WP_284071005.1">
    <property type="nucleotide sequence ID" value="NZ_JAMGNN010000001.1"/>
</dbReference>
<dbReference type="PANTHER" id="PTHR34413:SF2">
    <property type="entry name" value="PROPHAGE TAIL FIBER ASSEMBLY PROTEIN HOMOLOG TFAE-RELATED"/>
    <property type="match status" value="1"/>
</dbReference>
<sequence length="144" mass="16218">MTIEYVWSPSTAGFYPIVEKDRLMAAGGWPDDGVDVTGEEYAALFPAPPGKYIDTLNGRPQWVDAPPLTHEQQVFAAEQLKANLRTEADTEISWRQDAVDIDIATVEETADLAAWKKYRVQLMRIDTSKAPDIEWPTQPEILVR</sequence>
<reference evidence="1" key="1">
    <citation type="submission" date="2023-07" db="EMBL/GenBank/DDBJ databases">
        <title>Isolates cultured from stool samples of acute diarrhea patients.</title>
        <authorList>
            <person name="Jiang S."/>
        </authorList>
    </citation>
    <scope>NUCLEOTIDE SEQUENCE</scope>
    <source>
        <strain evidence="1">L4424</strain>
    </source>
</reference>
<dbReference type="InterPro" id="IPR051220">
    <property type="entry name" value="TFA_Chaperone"/>
</dbReference>
<organism evidence="1 2">
    <name type="scientific">Enterobacter asburiae</name>
    <dbReference type="NCBI Taxonomy" id="61645"/>
    <lineage>
        <taxon>Bacteria</taxon>
        <taxon>Pseudomonadati</taxon>
        <taxon>Pseudomonadota</taxon>
        <taxon>Gammaproteobacteria</taxon>
        <taxon>Enterobacterales</taxon>
        <taxon>Enterobacteriaceae</taxon>
        <taxon>Enterobacter</taxon>
        <taxon>Enterobacter cloacae complex</taxon>
    </lineage>
</organism>
<accession>A0AAW7ZTK1</accession>
<name>A0AAW7ZTK1_ENTAS</name>
<dbReference type="Pfam" id="PF02413">
    <property type="entry name" value="Caudo_TAP"/>
    <property type="match status" value="1"/>
</dbReference>
<evidence type="ECO:0000313" key="2">
    <source>
        <dbReference type="Proteomes" id="UP001176432"/>
    </source>
</evidence>
<proteinExistence type="predicted"/>
<dbReference type="PANTHER" id="PTHR34413">
    <property type="entry name" value="PROPHAGE TAIL FIBER ASSEMBLY PROTEIN HOMOLOG TFAE-RELATED-RELATED"/>
    <property type="match status" value="1"/>
</dbReference>
<gene>
    <name evidence="1" type="ORF">Q5934_27135</name>
</gene>
<dbReference type="AlphaFoldDB" id="A0AAW7ZTK1"/>
<comment type="caution">
    <text evidence="1">The sequence shown here is derived from an EMBL/GenBank/DDBJ whole genome shotgun (WGS) entry which is preliminary data.</text>
</comment>
<dbReference type="InterPro" id="IPR003458">
    <property type="entry name" value="Phage_T4_Gp38_tail_assem"/>
</dbReference>